<name>A0A177MHA2_METMH</name>
<evidence type="ECO:0000256" key="1">
    <source>
        <dbReference type="SAM" id="SignalP"/>
    </source>
</evidence>
<evidence type="ECO:0000313" key="2">
    <source>
        <dbReference type="EMBL" id="OAH96113.1"/>
    </source>
</evidence>
<organism evidence="3 4">
    <name type="scientific">Methylomonas methanica</name>
    <dbReference type="NCBI Taxonomy" id="421"/>
    <lineage>
        <taxon>Bacteria</taxon>
        <taxon>Pseudomonadati</taxon>
        <taxon>Pseudomonadota</taxon>
        <taxon>Gammaproteobacteria</taxon>
        <taxon>Methylococcales</taxon>
        <taxon>Methylococcaceae</taxon>
        <taxon>Methylomonas</taxon>
    </lineage>
</organism>
<reference evidence="4 5" key="1">
    <citation type="submission" date="2016-03" db="EMBL/GenBank/DDBJ databases">
        <authorList>
            <person name="Ploux O."/>
        </authorList>
    </citation>
    <scope>NUCLEOTIDE SEQUENCE [LARGE SCALE GENOMIC DNA]</scope>
    <source>
        <strain evidence="2 5">R-45363</strain>
        <strain evidence="3 4">R-45371</strain>
    </source>
</reference>
<evidence type="ECO:0000313" key="3">
    <source>
        <dbReference type="EMBL" id="OAI04320.1"/>
    </source>
</evidence>
<keyword evidence="1" id="KW-0732">Signal</keyword>
<proteinExistence type="predicted"/>
<dbReference type="EMBL" id="LUUH01000051">
    <property type="protein sequence ID" value="OAI04320.1"/>
    <property type="molecule type" value="Genomic_DNA"/>
</dbReference>
<comment type="caution">
    <text evidence="3">The sequence shown here is derived from an EMBL/GenBank/DDBJ whole genome shotgun (WGS) entry which is preliminary data.</text>
</comment>
<feature type="signal peptide" evidence="1">
    <location>
        <begin position="1"/>
        <end position="24"/>
    </location>
</feature>
<dbReference type="AlphaFoldDB" id="A0A177MHA2"/>
<evidence type="ECO:0000313" key="4">
    <source>
        <dbReference type="Proteomes" id="UP000077763"/>
    </source>
</evidence>
<gene>
    <name evidence="2" type="ORF">A1332_23300</name>
    <name evidence="3" type="ORF">A1353_13745</name>
</gene>
<dbReference type="Proteomes" id="UP000077763">
    <property type="component" value="Unassembled WGS sequence"/>
</dbReference>
<protein>
    <submittedName>
        <fullName evidence="3">Uncharacterized protein</fullName>
    </submittedName>
</protein>
<evidence type="ECO:0000313" key="5">
    <source>
        <dbReference type="Proteomes" id="UP000078090"/>
    </source>
</evidence>
<sequence length="89" mass="9833">MKTLNTIQVAVVLTAVLASTSVQAHGDRINSGSFLNNWVAEVVYDNPAYNRGMHSYPNPLAPVVVAEKDMIYIDKAYGQAIYSYPRNTK</sequence>
<dbReference type="RefSeq" id="WP_064010904.1">
    <property type="nucleotide sequence ID" value="NZ_LUUG01000138.1"/>
</dbReference>
<dbReference type="Proteomes" id="UP000078090">
    <property type="component" value="Unassembled WGS sequence"/>
</dbReference>
<dbReference type="OrthoDB" id="5571438at2"/>
<dbReference type="EMBL" id="LUUG01000138">
    <property type="protein sequence ID" value="OAH96113.1"/>
    <property type="molecule type" value="Genomic_DNA"/>
</dbReference>
<feature type="chain" id="PRO_5013479438" evidence="1">
    <location>
        <begin position="25"/>
        <end position="89"/>
    </location>
</feature>
<accession>A0A177MHA2</accession>